<dbReference type="KEGG" id="dosa:Os04g0268566"/>
<reference evidence="1 2" key="1">
    <citation type="journal article" date="2005" name="Nature">
        <title>The map-based sequence of the rice genome.</title>
        <authorList>
            <consortium name="International rice genome sequencing project (IRGSP)"/>
            <person name="Matsumoto T."/>
            <person name="Wu J."/>
            <person name="Kanamori H."/>
            <person name="Katayose Y."/>
            <person name="Fujisawa M."/>
            <person name="Namiki N."/>
            <person name="Mizuno H."/>
            <person name="Yamamoto K."/>
            <person name="Antonio B.A."/>
            <person name="Baba T."/>
            <person name="Sakata K."/>
            <person name="Nagamura Y."/>
            <person name="Aoki H."/>
            <person name="Arikawa K."/>
            <person name="Arita K."/>
            <person name="Bito T."/>
            <person name="Chiden Y."/>
            <person name="Fujitsuka N."/>
            <person name="Fukunaka R."/>
            <person name="Hamada M."/>
            <person name="Harada C."/>
            <person name="Hayashi A."/>
            <person name="Hijishita S."/>
            <person name="Honda M."/>
            <person name="Hosokawa S."/>
            <person name="Ichikawa Y."/>
            <person name="Idonuma A."/>
            <person name="Iijima M."/>
            <person name="Ikeda M."/>
            <person name="Ikeno M."/>
            <person name="Ito K."/>
            <person name="Ito S."/>
            <person name="Ito T."/>
            <person name="Ito Y."/>
            <person name="Ito Y."/>
            <person name="Iwabuchi A."/>
            <person name="Kamiya K."/>
            <person name="Karasawa W."/>
            <person name="Kurita K."/>
            <person name="Katagiri S."/>
            <person name="Kikuta A."/>
            <person name="Kobayashi H."/>
            <person name="Kobayashi N."/>
            <person name="Machita K."/>
            <person name="Maehara T."/>
            <person name="Masukawa M."/>
            <person name="Mizubayashi T."/>
            <person name="Mukai Y."/>
            <person name="Nagasaki H."/>
            <person name="Nagata Y."/>
            <person name="Naito S."/>
            <person name="Nakashima M."/>
            <person name="Nakama Y."/>
            <person name="Nakamichi Y."/>
            <person name="Nakamura M."/>
            <person name="Meguro A."/>
            <person name="Negishi M."/>
            <person name="Ohta I."/>
            <person name="Ohta T."/>
            <person name="Okamoto M."/>
            <person name="Ono N."/>
            <person name="Saji S."/>
            <person name="Sakaguchi M."/>
            <person name="Sakai K."/>
            <person name="Shibata M."/>
            <person name="Shimokawa T."/>
            <person name="Song J."/>
            <person name="Takazaki Y."/>
            <person name="Terasawa K."/>
            <person name="Tsugane M."/>
            <person name="Tsuji K."/>
            <person name="Ueda S."/>
            <person name="Waki K."/>
            <person name="Yamagata H."/>
            <person name="Yamamoto M."/>
            <person name="Yamamoto S."/>
            <person name="Yamane H."/>
            <person name="Yoshiki S."/>
            <person name="Yoshihara R."/>
            <person name="Yukawa K."/>
            <person name="Zhong H."/>
            <person name="Yano M."/>
            <person name="Yuan Q."/>
            <person name="Ouyang S."/>
            <person name="Liu J."/>
            <person name="Jones K.M."/>
            <person name="Gansberger K."/>
            <person name="Moffat K."/>
            <person name="Hill J."/>
            <person name="Bera J."/>
            <person name="Fadrosh D."/>
            <person name="Jin S."/>
            <person name="Johri S."/>
            <person name="Kim M."/>
            <person name="Overton L."/>
            <person name="Reardon M."/>
            <person name="Tsitrin T."/>
            <person name="Vuong H."/>
            <person name="Weaver B."/>
            <person name="Ciecko A."/>
            <person name="Tallon L."/>
            <person name="Jackson J."/>
            <person name="Pai G."/>
            <person name="Aken S.V."/>
            <person name="Utterback T."/>
            <person name="Reidmuller S."/>
            <person name="Feldblyum T."/>
            <person name="Hsiao J."/>
            <person name="Zismann V."/>
            <person name="Iobst S."/>
            <person name="de Vazeille A.R."/>
            <person name="Buell C.R."/>
            <person name="Ying K."/>
            <person name="Li Y."/>
            <person name="Lu T."/>
            <person name="Huang Y."/>
            <person name="Zhao Q."/>
            <person name="Feng Q."/>
            <person name="Zhang L."/>
            <person name="Zhu J."/>
            <person name="Weng Q."/>
            <person name="Mu J."/>
            <person name="Lu Y."/>
            <person name="Fan D."/>
            <person name="Liu Y."/>
            <person name="Guan J."/>
            <person name="Zhang Y."/>
            <person name="Yu S."/>
            <person name="Liu X."/>
            <person name="Zhang Y."/>
            <person name="Hong G."/>
            <person name="Han B."/>
            <person name="Choisne N."/>
            <person name="Demange N."/>
            <person name="Orjeda G."/>
            <person name="Samain S."/>
            <person name="Cattolico L."/>
            <person name="Pelletier E."/>
            <person name="Couloux A."/>
            <person name="Segurens B."/>
            <person name="Wincker P."/>
            <person name="D'Hont A."/>
            <person name="Scarpelli C."/>
            <person name="Weissenbach J."/>
            <person name="Salanoubat M."/>
            <person name="Quetier F."/>
            <person name="Yu Y."/>
            <person name="Kim H.R."/>
            <person name="Rambo T."/>
            <person name="Currie J."/>
            <person name="Collura K."/>
            <person name="Luo M."/>
            <person name="Yang T."/>
            <person name="Ammiraju J.S.S."/>
            <person name="Engler F."/>
            <person name="Soderlund C."/>
            <person name="Wing R.A."/>
            <person name="Palmer L.E."/>
            <person name="de la Bastide M."/>
            <person name="Spiegel L."/>
            <person name="Nascimento L."/>
            <person name="Zutavern T."/>
            <person name="O'Shaughnessy A."/>
            <person name="Dike S."/>
            <person name="Dedhia N."/>
            <person name="Preston R."/>
            <person name="Balija V."/>
            <person name="McCombie W.R."/>
            <person name="Chow T."/>
            <person name="Chen H."/>
            <person name="Chung M."/>
            <person name="Chen C."/>
            <person name="Shaw J."/>
            <person name="Wu H."/>
            <person name="Hsiao K."/>
            <person name="Chao Y."/>
            <person name="Chu M."/>
            <person name="Cheng C."/>
            <person name="Hour A."/>
            <person name="Lee P."/>
            <person name="Lin S."/>
            <person name="Lin Y."/>
            <person name="Liou J."/>
            <person name="Liu S."/>
            <person name="Hsing Y."/>
            <person name="Raghuvanshi S."/>
            <person name="Mohanty A."/>
            <person name="Bharti A.K."/>
            <person name="Gaur A."/>
            <person name="Gupta V."/>
            <person name="Kumar D."/>
            <person name="Ravi V."/>
            <person name="Vij S."/>
            <person name="Kapur A."/>
            <person name="Khurana P."/>
            <person name="Khurana P."/>
            <person name="Khurana J.P."/>
            <person name="Tyagi A.K."/>
            <person name="Gaikwad K."/>
            <person name="Singh A."/>
            <person name="Dalal V."/>
            <person name="Srivastava S."/>
            <person name="Dixit A."/>
            <person name="Pal A.K."/>
            <person name="Ghazi I.A."/>
            <person name="Yadav M."/>
            <person name="Pandit A."/>
            <person name="Bhargava A."/>
            <person name="Sureshbabu K."/>
            <person name="Batra K."/>
            <person name="Sharma T.R."/>
            <person name="Mohapatra T."/>
            <person name="Singh N.K."/>
            <person name="Messing J."/>
            <person name="Nelson A.B."/>
            <person name="Fuks G."/>
            <person name="Kavchok S."/>
            <person name="Keizer G."/>
            <person name="Linton E."/>
            <person name="Llaca V."/>
            <person name="Song R."/>
            <person name="Tanyolac B."/>
            <person name="Young S."/>
            <person name="Ho-Il K."/>
            <person name="Hahn J.H."/>
            <person name="Sangsakoo G."/>
            <person name="Vanavichit A."/>
            <person name="de Mattos Luiz.A.T."/>
            <person name="Zimmer P.D."/>
            <person name="Malone G."/>
            <person name="Dellagostin O."/>
            <person name="de Oliveira A.C."/>
            <person name="Bevan M."/>
            <person name="Bancroft I."/>
            <person name="Minx P."/>
            <person name="Cordum H."/>
            <person name="Wilson R."/>
            <person name="Cheng Z."/>
            <person name="Jin W."/>
            <person name="Jiang J."/>
            <person name="Leong S.A."/>
            <person name="Iwama H."/>
            <person name="Gojobori T."/>
            <person name="Itoh T."/>
            <person name="Niimura Y."/>
            <person name="Fujii Y."/>
            <person name="Habara T."/>
            <person name="Sakai H."/>
            <person name="Sato Y."/>
            <person name="Wilson G."/>
            <person name="Kumar K."/>
            <person name="McCouch S."/>
            <person name="Juretic N."/>
            <person name="Hoen D."/>
            <person name="Wright S."/>
            <person name="Bruskiewich R."/>
            <person name="Bureau T."/>
            <person name="Miyao A."/>
            <person name="Hirochika H."/>
            <person name="Nishikawa T."/>
            <person name="Kadowaki K."/>
            <person name="Sugiura M."/>
            <person name="Burr B."/>
            <person name="Sasaki T."/>
        </authorList>
    </citation>
    <scope>NUCLEOTIDE SEQUENCE [LARGE SCALE GENOMIC DNA]</scope>
    <source>
        <strain evidence="2">cv. Nipponbare</strain>
    </source>
</reference>
<dbReference type="Proteomes" id="UP000000763">
    <property type="component" value="Chromosome 4"/>
</dbReference>
<organism evidence="1 2">
    <name type="scientific">Oryza sativa subsp. japonica</name>
    <name type="common">Rice</name>
    <dbReference type="NCBI Taxonomy" id="39947"/>
    <lineage>
        <taxon>Eukaryota</taxon>
        <taxon>Viridiplantae</taxon>
        <taxon>Streptophyta</taxon>
        <taxon>Embryophyta</taxon>
        <taxon>Tracheophyta</taxon>
        <taxon>Spermatophyta</taxon>
        <taxon>Magnoliopsida</taxon>
        <taxon>Liliopsida</taxon>
        <taxon>Poales</taxon>
        <taxon>Poaceae</taxon>
        <taxon>BOP clade</taxon>
        <taxon>Oryzoideae</taxon>
        <taxon>Oryzeae</taxon>
        <taxon>Oryzinae</taxon>
        <taxon>Oryza</taxon>
        <taxon>Oryza sativa</taxon>
    </lineage>
</organism>
<sequence>MPHSGDLPSSYPCSDLIPLVPTNSCPASPPSSTTTTPLSSNLSIAVLHGYWYPTPVMVAVETANASNGNSAGHNPHQDMVDY</sequence>
<dbReference type="AlphaFoldDB" id="C7J1H6"/>
<proteinExistence type="predicted"/>
<evidence type="ECO:0000313" key="1">
    <source>
        <dbReference type="EMBL" id="BAH92548.1"/>
    </source>
</evidence>
<dbReference type="EMBL" id="AP008210">
    <property type="protein sequence ID" value="BAH92548.1"/>
    <property type="molecule type" value="Genomic_DNA"/>
</dbReference>
<gene>
    <name evidence="1" type="ordered locus">Os04g0268566</name>
</gene>
<protein>
    <submittedName>
        <fullName evidence="1">Os04g0268566 protein</fullName>
    </submittedName>
</protein>
<reference evidence="2" key="2">
    <citation type="journal article" date="2008" name="Nucleic Acids Res.">
        <title>The rice annotation project database (RAP-DB): 2008 update.</title>
        <authorList>
            <consortium name="The rice annotation project (RAP)"/>
        </authorList>
    </citation>
    <scope>GENOME REANNOTATION</scope>
    <source>
        <strain evidence="2">cv. Nipponbare</strain>
    </source>
</reference>
<evidence type="ECO:0000313" key="2">
    <source>
        <dbReference type="Proteomes" id="UP000000763"/>
    </source>
</evidence>
<accession>C7J1H6</accession>
<name>C7J1H6_ORYSJ</name>